<reference evidence="7 8" key="1">
    <citation type="submission" date="2016-12" db="EMBL/GenBank/DDBJ databases">
        <title>The new phylogeny of genus Mycobacterium.</title>
        <authorList>
            <person name="Tortoli E."/>
            <person name="Trovato A."/>
            <person name="Cirillo D.M."/>
        </authorList>
    </citation>
    <scope>NUCLEOTIDE SEQUENCE [LARGE SCALE GENOMIC DNA]</scope>
    <source>
        <strain evidence="7 8">DSM 44624</strain>
    </source>
</reference>
<gene>
    <name evidence="7" type="ORF">BST20_24485</name>
    <name evidence="6" type="ORF">MBRA_54710</name>
</gene>
<sequence length="475" mass="50864">MAKLVRFLSRAAAVLTAAALCAVPISAEHASTPALAWRDCHTDKTSPRLQCATILVPLDWADPTSGAITLALNRIPAADPAHRIGVLITNPGGPGNSGVDDVAQEGAGPGPELDIVSQRFDIIGLDPRGVAHSTPVRCPSPIHDPGLNTFPDSEQTYALLVAANRRAGQQCSQRTGPLIGHVDTISAARDIDAVRVALGESTVSLLGESYGTELFSTYLALFGQRVRAAVLDGAVDHTRSTWQDAQDEAIATEEQFHRFTAWCTHEPTCPLGGVDIAGRFGDILARADESPRTVNGTRVDGRLITQAVYELLFRNDWPELARRLRLAFAPGEPNLIALAAGHLSPDPGEAANTAIGCHDLPSEISGLGDLQTKVRTLQQLAPLTWRYSETWAWSTSCLGWPIPSANPPAPQHIRNTSPVLVIDCTHDPATPIQWAVALAGQFERAHLVTVECDGHTAITHSAWARRHEAAFLIEP</sequence>
<protein>
    <submittedName>
        <fullName evidence="6">Peptidase</fullName>
    </submittedName>
</protein>
<organism evidence="7 8">
    <name type="scientific">Mycobacterium branderi</name>
    <dbReference type="NCBI Taxonomy" id="43348"/>
    <lineage>
        <taxon>Bacteria</taxon>
        <taxon>Bacillati</taxon>
        <taxon>Actinomycetota</taxon>
        <taxon>Actinomycetes</taxon>
        <taxon>Mycobacteriales</taxon>
        <taxon>Mycobacteriaceae</taxon>
        <taxon>Mycobacterium</taxon>
    </lineage>
</organism>
<name>A0A7I7WCI0_9MYCO</name>
<dbReference type="Gene3D" id="3.40.50.1820">
    <property type="entry name" value="alpha/beta hydrolase"/>
    <property type="match status" value="1"/>
</dbReference>
<dbReference type="PANTHER" id="PTHR43248">
    <property type="entry name" value="2-SUCCINYL-6-HYDROXY-2,4-CYCLOHEXADIENE-1-CARBOXYLATE SYNTHASE"/>
    <property type="match status" value="1"/>
</dbReference>
<dbReference type="InterPro" id="IPR051601">
    <property type="entry name" value="Serine_prot/Carboxylest_S33"/>
</dbReference>
<evidence type="ECO:0000313" key="7">
    <source>
        <dbReference type="EMBL" id="ORA32566.1"/>
    </source>
</evidence>
<evidence type="ECO:0000256" key="2">
    <source>
        <dbReference type="ARBA" id="ARBA00022729"/>
    </source>
</evidence>
<proteinExistence type="inferred from homology"/>
<evidence type="ECO:0000313" key="9">
    <source>
        <dbReference type="Proteomes" id="UP000467379"/>
    </source>
</evidence>
<dbReference type="EMBL" id="MVHM01000023">
    <property type="protein sequence ID" value="ORA32566.1"/>
    <property type="molecule type" value="Genomic_DNA"/>
</dbReference>
<feature type="chain" id="PRO_5044658023" evidence="4">
    <location>
        <begin position="28"/>
        <end position="475"/>
    </location>
</feature>
<reference evidence="6" key="3">
    <citation type="submission" date="2020-02" db="EMBL/GenBank/DDBJ databases">
        <authorList>
            <person name="Matsumoto Y."/>
            <person name="Motooka D."/>
            <person name="Nakamura S."/>
        </authorList>
    </citation>
    <scope>NUCLEOTIDE SEQUENCE</scope>
    <source>
        <strain evidence="6">JCM 12687</strain>
        <plasmid evidence="6">pJCM12687</plasmid>
    </source>
</reference>
<keyword evidence="2 4" id="KW-0732">Signal</keyword>
<evidence type="ECO:0000313" key="8">
    <source>
        <dbReference type="Proteomes" id="UP000192441"/>
    </source>
</evidence>
<dbReference type="PANTHER" id="PTHR43248:SF29">
    <property type="entry name" value="TRIPEPTIDYL AMINOPEPTIDASE"/>
    <property type="match status" value="1"/>
</dbReference>
<keyword evidence="6" id="KW-0614">Plasmid</keyword>
<dbReference type="InterPro" id="IPR000073">
    <property type="entry name" value="AB_hydrolase_1"/>
</dbReference>
<dbReference type="Proteomes" id="UP000467379">
    <property type="component" value="Plasmid pJCM12687"/>
</dbReference>
<feature type="signal peptide" evidence="4">
    <location>
        <begin position="1"/>
        <end position="27"/>
    </location>
</feature>
<geneLocation type="plasmid" evidence="6 9">
    <name>pJCM12687</name>
</geneLocation>
<evidence type="ECO:0000256" key="3">
    <source>
        <dbReference type="ARBA" id="ARBA00022801"/>
    </source>
</evidence>
<keyword evidence="3" id="KW-0378">Hydrolase</keyword>
<dbReference type="Pfam" id="PF00561">
    <property type="entry name" value="Abhydrolase_1"/>
    <property type="match status" value="1"/>
</dbReference>
<dbReference type="SUPFAM" id="SSF53474">
    <property type="entry name" value="alpha/beta-Hydrolases"/>
    <property type="match status" value="1"/>
</dbReference>
<dbReference type="GO" id="GO:0016787">
    <property type="term" value="F:hydrolase activity"/>
    <property type="evidence" value="ECO:0007669"/>
    <property type="project" value="UniProtKB-KW"/>
</dbReference>
<dbReference type="EMBL" id="AP022607">
    <property type="protein sequence ID" value="BBZ15276.1"/>
    <property type="molecule type" value="Genomic_DNA"/>
</dbReference>
<evidence type="ECO:0000256" key="1">
    <source>
        <dbReference type="ARBA" id="ARBA00010088"/>
    </source>
</evidence>
<keyword evidence="9" id="KW-1185">Reference proteome</keyword>
<dbReference type="Proteomes" id="UP000192441">
    <property type="component" value="Unassembled WGS sequence"/>
</dbReference>
<reference evidence="6 9" key="2">
    <citation type="journal article" date="2019" name="Emerg. Microbes Infect.">
        <title>Comprehensive subspecies identification of 175 nontuberculous mycobacteria species based on 7547 genomic profiles.</title>
        <authorList>
            <person name="Matsumoto Y."/>
            <person name="Kinjo T."/>
            <person name="Motooka D."/>
            <person name="Nabeya D."/>
            <person name="Jung N."/>
            <person name="Uechi K."/>
            <person name="Horii T."/>
            <person name="Iida T."/>
            <person name="Fujita J."/>
            <person name="Nakamura S."/>
        </authorList>
    </citation>
    <scope>NUCLEOTIDE SEQUENCE [LARGE SCALE GENOMIC DNA]</scope>
    <source>
        <strain evidence="6 9">JCM 12687</strain>
        <plasmid evidence="6">pJCM12687</plasmid>
    </source>
</reference>
<comment type="similarity">
    <text evidence="1">Belongs to the peptidase S33 family.</text>
</comment>
<evidence type="ECO:0000256" key="4">
    <source>
        <dbReference type="SAM" id="SignalP"/>
    </source>
</evidence>
<feature type="domain" description="AB hydrolase-1" evidence="5">
    <location>
        <begin position="86"/>
        <end position="457"/>
    </location>
</feature>
<dbReference type="InterPro" id="IPR029058">
    <property type="entry name" value="AB_hydrolase_fold"/>
</dbReference>
<dbReference type="AlphaFoldDB" id="A0A7I7WCI0"/>
<evidence type="ECO:0000259" key="5">
    <source>
        <dbReference type="Pfam" id="PF00561"/>
    </source>
</evidence>
<dbReference type="OrthoDB" id="3252468at2"/>
<evidence type="ECO:0000313" key="6">
    <source>
        <dbReference type="EMBL" id="BBZ15276.1"/>
    </source>
</evidence>
<dbReference type="RefSeq" id="WP_083134013.1">
    <property type="nucleotide sequence ID" value="NZ_AP022607.1"/>
</dbReference>
<accession>A0A7I7WCI0</accession>